<reference evidence="3" key="2">
    <citation type="submission" date="2005-08" db="PDB data bank">
        <title>Crystal Structure of a Hypothetical Protein Aq_1966 from Aquifex aeolicus VF5.</title>
        <authorList>
            <person name="Qiu Y."/>
            <person name="Kim Y."/>
            <person name="Yang X."/>
            <person name="Collart F."/>
            <person name="Joachimiak A."/>
            <person name="Kossiakoff A."/>
        </authorList>
    </citation>
    <scope>X-RAY CRYSTALLOGRAPHY (2.46 ANGSTROMS)</scope>
</reference>
<sequence length="201" mass="23790">MVKYEELLKTLENGINSEEGEIRLVRKSQGRFKEEFNFDLSLGSKPLLTLKVFLGRKPYWQPWVEVFGVNPNLRNVFFGSEAERKLYEFLSEHFGRIFVEYFEDKETTYELQKGVPPALSRLGFELLKLGYTYFRDWYIPEGLMEGGHKIQAEKPKTEEAKKRHLENLKKEFEEFIGKCEDEGLIKKVKERYNFLEHEGSS</sequence>
<proteinExistence type="evidence at protein level"/>
<dbReference type="PIRSF" id="PIRSF017998">
    <property type="entry name" value="UCP017998"/>
    <property type="match status" value="1"/>
</dbReference>
<dbReference type="HOGENOM" id="CLU_1335003_0_0_0"/>
<dbReference type="RefSeq" id="WP_010881283.1">
    <property type="nucleotide sequence ID" value="NC_000918.1"/>
</dbReference>
<dbReference type="InParanoid" id="O67778"/>
<gene>
    <name evidence="1" type="ordered locus">aq_1966</name>
</gene>
<dbReference type="SMR" id="O67778"/>
<dbReference type="EvolutionaryTrace" id="O67778"/>
<dbReference type="PDB" id="2ARH">
    <property type="method" value="X-ray"/>
    <property type="resolution" value="2.46 A"/>
    <property type="chains" value="A/B/C=1-201"/>
</dbReference>
<evidence type="ECO:0008006" key="6">
    <source>
        <dbReference type="Google" id="ProtNLM"/>
    </source>
</evidence>
<dbReference type="PIR" id="F70468">
    <property type="entry name" value="F70468"/>
</dbReference>
<name>O67778_AQUAE</name>
<dbReference type="EMBL" id="AE000657">
    <property type="protein sequence ID" value="AAC07745.1"/>
    <property type="molecule type" value="Genomic_DNA"/>
</dbReference>
<dbReference type="InterPro" id="IPR008304">
    <property type="entry name" value="UCP017998"/>
</dbReference>
<accession>O67778</accession>
<dbReference type="EnsemblBacteria" id="AAC07745">
    <property type="protein sequence ID" value="AAC07745"/>
    <property type="gene ID" value="aq_1966"/>
</dbReference>
<evidence type="ECO:0000313" key="2">
    <source>
        <dbReference type="Proteomes" id="UP000000798"/>
    </source>
</evidence>
<dbReference type="SUPFAM" id="SSF55729">
    <property type="entry name" value="Acyl-CoA N-acyltransferases (Nat)"/>
    <property type="match status" value="1"/>
</dbReference>
<reference evidence="4 5" key="3">
    <citation type="journal article" date="2015" name="Protein Eng. Des. Sel.">
        <title>On the predictability of the orientation of protein domains joined by a spanning alpha-helical linker.</title>
        <authorList>
            <person name="Lai Y.T."/>
            <person name="Jiang L."/>
            <person name="Chen W."/>
            <person name="Yeates T.O."/>
        </authorList>
    </citation>
    <scope>X-RAY CRYSTALLOGRAPHY (2.19 ANGSTROMS) OF 1-196</scope>
</reference>
<keyword evidence="2" id="KW-1185">Reference proteome</keyword>
<dbReference type="PDBsum" id="4ZSZ"/>
<dbReference type="Gene3D" id="1.10.287.870">
    <property type="entry name" value="Acyl-CoA N-acyltransferases (Nat)"/>
    <property type="match status" value="1"/>
</dbReference>
<dbReference type="STRING" id="224324.aq_1966"/>
<evidence type="ECO:0007829" key="5">
    <source>
        <dbReference type="PDB" id="4ZSX"/>
    </source>
</evidence>
<reference evidence="1 2" key="1">
    <citation type="journal article" date="1998" name="Nature">
        <title>The complete genome of the hyperthermophilic bacterium Aquifex aeolicus.</title>
        <authorList>
            <person name="Deckert G."/>
            <person name="Warren P.V."/>
            <person name="Gaasterland T."/>
            <person name="Young W.G."/>
            <person name="Lenox A.L."/>
            <person name="Graham D.E."/>
            <person name="Overbeek R."/>
            <person name="Snead M.A."/>
            <person name="Keller M."/>
            <person name="Aujay M."/>
            <person name="Huber R."/>
            <person name="Feldman R.A."/>
            <person name="Short J.M."/>
            <person name="Olson G.J."/>
            <person name="Swanson R.V."/>
        </authorList>
    </citation>
    <scope>NUCLEOTIDE SEQUENCE [LARGE SCALE GENOMIC DNA]</scope>
    <source>
        <strain evidence="1 2">VF5</strain>
    </source>
</reference>
<dbReference type="AlphaFoldDB" id="O67778"/>
<dbReference type="Proteomes" id="UP000000798">
    <property type="component" value="Chromosome"/>
</dbReference>
<keyword evidence="3 4" id="KW-0002">3D-structure</keyword>
<dbReference type="PDBsum" id="2ARH"/>
<dbReference type="PDB" id="4ZSX">
    <property type="method" value="X-ray"/>
    <property type="resolution" value="2.19 A"/>
    <property type="chains" value="A/B=1-196"/>
</dbReference>
<protein>
    <recommendedName>
        <fullName evidence="6">DUF1122 domain-containing protein</fullName>
    </recommendedName>
</protein>
<dbReference type="PDBsum" id="4ZSX"/>
<dbReference type="eggNOG" id="COG4353">
    <property type="taxonomic scope" value="Bacteria"/>
</dbReference>
<evidence type="ECO:0007829" key="4">
    <source>
        <dbReference type="PDB" id="4ZSV"/>
    </source>
</evidence>
<dbReference type="PDB" id="4ZSV">
    <property type="method" value="X-ray"/>
    <property type="resolution" value="4.20 A"/>
    <property type="chains" value="A/B=1-196"/>
</dbReference>
<dbReference type="Pfam" id="PF06557">
    <property type="entry name" value="DUF1122"/>
    <property type="match status" value="1"/>
</dbReference>
<evidence type="ECO:0007829" key="3">
    <source>
        <dbReference type="PDB" id="2ARH"/>
    </source>
</evidence>
<dbReference type="OrthoDB" id="14114at2"/>
<dbReference type="KEGG" id="aae:aq_1966"/>
<dbReference type="PDB" id="4ZSZ">
    <property type="method" value="X-ray"/>
    <property type="resolution" value="4.25 A"/>
    <property type="chains" value="A/B=1-196"/>
</dbReference>
<organism evidence="1 2">
    <name type="scientific">Aquifex aeolicus (strain VF5)</name>
    <dbReference type="NCBI Taxonomy" id="224324"/>
    <lineage>
        <taxon>Bacteria</taxon>
        <taxon>Pseudomonadati</taxon>
        <taxon>Aquificota</taxon>
        <taxon>Aquificia</taxon>
        <taxon>Aquificales</taxon>
        <taxon>Aquificaceae</taxon>
        <taxon>Aquifex</taxon>
    </lineage>
</organism>
<dbReference type="Gene3D" id="3.40.630.30">
    <property type="match status" value="1"/>
</dbReference>
<evidence type="ECO:0000313" key="1">
    <source>
        <dbReference type="EMBL" id="AAC07745.1"/>
    </source>
</evidence>
<dbReference type="PDBsum" id="4ZSV"/>
<dbReference type="InterPro" id="IPR016181">
    <property type="entry name" value="Acyl_CoA_acyltransferase"/>
</dbReference>